<evidence type="ECO:0000313" key="2">
    <source>
        <dbReference type="EMBL" id="SHK13804.1"/>
    </source>
</evidence>
<sequence>MSRRAQPGEAATPSPAGAVGAFDALPPGVLPFAVSRTQAAALLGISPSFFDTLVTDARMPAPFEIGGRVLWDPEELRAAFRAMPRRGQPARSNTWD</sequence>
<accession>A0A1M6Q0U8</accession>
<organism evidence="2 3">
    <name type="scientific">Muricoccus roseus</name>
    <dbReference type="NCBI Taxonomy" id="198092"/>
    <lineage>
        <taxon>Bacteria</taxon>
        <taxon>Pseudomonadati</taxon>
        <taxon>Pseudomonadota</taxon>
        <taxon>Alphaproteobacteria</taxon>
        <taxon>Acetobacterales</taxon>
        <taxon>Roseomonadaceae</taxon>
        <taxon>Muricoccus</taxon>
    </lineage>
</organism>
<protein>
    <recommendedName>
        <fullName evidence="4">Helix-turn-helix domain-containing protein</fullName>
    </recommendedName>
</protein>
<dbReference type="OrthoDB" id="7225653at2"/>
<dbReference type="EMBL" id="FQZF01000033">
    <property type="protein sequence ID" value="SHK13804.1"/>
    <property type="molecule type" value="Genomic_DNA"/>
</dbReference>
<name>A0A1M6Q0U8_9PROT</name>
<reference evidence="2 3" key="1">
    <citation type="submission" date="2016-11" db="EMBL/GenBank/DDBJ databases">
        <authorList>
            <person name="Jaros S."/>
            <person name="Januszkiewicz K."/>
            <person name="Wedrychowicz H."/>
        </authorList>
    </citation>
    <scope>NUCLEOTIDE SEQUENCE [LARGE SCALE GENOMIC DNA]</scope>
    <source>
        <strain evidence="2 3">DSM 14916</strain>
    </source>
</reference>
<feature type="region of interest" description="Disordered" evidence="1">
    <location>
        <begin position="1"/>
        <end position="20"/>
    </location>
</feature>
<dbReference type="Proteomes" id="UP000184387">
    <property type="component" value="Unassembled WGS sequence"/>
</dbReference>
<proteinExistence type="predicted"/>
<dbReference type="RefSeq" id="WP_086062434.1">
    <property type="nucleotide sequence ID" value="NZ_FQZF01000033.1"/>
</dbReference>
<dbReference type="STRING" id="198092.SAMN02745194_04268"/>
<dbReference type="AlphaFoldDB" id="A0A1M6Q0U8"/>
<evidence type="ECO:0000313" key="3">
    <source>
        <dbReference type="Proteomes" id="UP000184387"/>
    </source>
</evidence>
<keyword evidence="3" id="KW-1185">Reference proteome</keyword>
<evidence type="ECO:0008006" key="4">
    <source>
        <dbReference type="Google" id="ProtNLM"/>
    </source>
</evidence>
<evidence type="ECO:0000256" key="1">
    <source>
        <dbReference type="SAM" id="MobiDB-lite"/>
    </source>
</evidence>
<gene>
    <name evidence="2" type="ORF">SAMN02745194_04268</name>
</gene>